<protein>
    <recommendedName>
        <fullName evidence="8">GxGYxY sequence motif-containing protein</fullName>
    </recommendedName>
</protein>
<feature type="domain" description="GxGYxYP putative glycoside hydrolase second N-terminal" evidence="4">
    <location>
        <begin position="131"/>
        <end position="196"/>
    </location>
</feature>
<evidence type="ECO:0000256" key="1">
    <source>
        <dbReference type="SAM" id="SignalP"/>
    </source>
</evidence>
<sequence length="579" mass="66618" precursor="true">MKITLKSLAILFACSCCFGMSNKITHDFKQKPELQILPKGSPLAENVDLVDLRNCSPETKLAAITLQGKVNSGEKSRVFMLVYKDKEADERAHTKMDFWLDYFKQKNHIKNYKQIDLDTYFAKYKDAYSKVIVCDPNLEASINVATMMCSLDDAIVISKSDLDKFSDGKEVIHLSGRWKKNVDAYKWAYENLWDKMNHKMLSCQHPTYAEHHLRDYLIRHKIFQFWVTGANVQDNPEADSEAELKFARKLMSKMPPCAPLVGWLDGGEDDIGLTEYGGVGIAGEYGMITLGTNWGANYSALSGISVDFASMIKRYQAKKDYSVPKLEDDKVYLSFVIQDSGDAPAYWQAIQAEVWKDENRGKLPIGWGITVSSLEMSAPMVEWFYDNAKANDYFYFCISGAGYCHPYRDFCSKTKNPEQAWDRYFTIIDEYAEFTGIEELGLYTDAWLEFDRKENDPVTKKFVNSLENIDTFILGLGRDKNIVKQGHNYLLGQEDSLVSHVVTRWDTKNTYPNKENQQWLANEIRKHTPKKRPAFIMVHPLSWSYFPTDLLKVTEMLGNEYQAISPRIFRDLYLKSIDK</sequence>
<evidence type="ECO:0008006" key="8">
    <source>
        <dbReference type="Google" id="ProtNLM"/>
    </source>
</evidence>
<dbReference type="Pfam" id="PF16216">
    <property type="entry name" value="GxGYxYP_N"/>
    <property type="match status" value="1"/>
</dbReference>
<evidence type="ECO:0000259" key="3">
    <source>
        <dbReference type="Pfam" id="PF16216"/>
    </source>
</evidence>
<evidence type="ECO:0000313" key="6">
    <source>
        <dbReference type="EMBL" id="ARN57065.1"/>
    </source>
</evidence>
<reference evidence="7" key="1">
    <citation type="submission" date="2017-04" db="EMBL/GenBank/DDBJ databases">
        <title>Comparative genomics and description of representatives of a novel lineage of planctomycetes thriving in anoxic sediments.</title>
        <authorList>
            <person name="Spring S."/>
            <person name="Bunk B."/>
            <person name="Sproer C."/>
        </authorList>
    </citation>
    <scope>NUCLEOTIDE SEQUENCE [LARGE SCALE GENOMIC DNA]</scope>
    <source>
        <strain evidence="7">ST-PulAB-D4</strain>
    </source>
</reference>
<dbReference type="EMBL" id="CP021023">
    <property type="protein sequence ID" value="ARN57065.1"/>
    <property type="molecule type" value="Genomic_DNA"/>
</dbReference>
<dbReference type="InterPro" id="IPR032626">
    <property type="entry name" value="GxGYxYP_N_1st"/>
</dbReference>
<feature type="domain" description="GxGYxYP putative glycoside hydrolase third N-terminal" evidence="5">
    <location>
        <begin position="198"/>
        <end position="302"/>
    </location>
</feature>
<evidence type="ECO:0000259" key="5">
    <source>
        <dbReference type="Pfam" id="PF20958"/>
    </source>
</evidence>
<gene>
    <name evidence="6" type="ORF">STSP1_01460</name>
</gene>
<accession>A0A1W6LMR1</accession>
<dbReference type="RefSeq" id="WP_085755741.1">
    <property type="nucleotide sequence ID" value="NZ_CP021023.1"/>
</dbReference>
<dbReference type="InterPro" id="IPR048309">
    <property type="entry name" value="GxGYxYP_N_3rd"/>
</dbReference>
<dbReference type="Pfam" id="PF20958">
    <property type="entry name" value="GxGYxYP_N_3rd"/>
    <property type="match status" value="1"/>
</dbReference>
<dbReference type="KEGG" id="pbp:STSP1_01460"/>
<dbReference type="Pfam" id="PF14323">
    <property type="entry name" value="GxGYxYP_C"/>
    <property type="match status" value="1"/>
</dbReference>
<evidence type="ECO:0000259" key="4">
    <source>
        <dbReference type="Pfam" id="PF20957"/>
    </source>
</evidence>
<organism evidence="6 7">
    <name type="scientific">Sedimentisphaera salicampi</name>
    <dbReference type="NCBI Taxonomy" id="1941349"/>
    <lineage>
        <taxon>Bacteria</taxon>
        <taxon>Pseudomonadati</taxon>
        <taxon>Planctomycetota</taxon>
        <taxon>Phycisphaerae</taxon>
        <taxon>Sedimentisphaerales</taxon>
        <taxon>Sedimentisphaeraceae</taxon>
        <taxon>Sedimentisphaera</taxon>
    </lineage>
</organism>
<name>A0A1W6LMR1_9BACT</name>
<dbReference type="Gene3D" id="3.20.20.490">
    <property type="entry name" value="GxGYxYP glycoside hydrolase, C-terminal domain"/>
    <property type="match status" value="1"/>
</dbReference>
<dbReference type="AlphaFoldDB" id="A0A1W6LMR1"/>
<dbReference type="Pfam" id="PF20957">
    <property type="entry name" value="GxGYxYP_N_2nd"/>
    <property type="match status" value="1"/>
</dbReference>
<dbReference type="STRING" id="1941349.STSP1_01460"/>
<feature type="domain" description="GxGYxYP putative glycoside hydrolase C-terminal" evidence="2">
    <location>
        <begin position="329"/>
        <end position="573"/>
    </location>
</feature>
<dbReference type="InterPro" id="IPR025832">
    <property type="entry name" value="GxGYxYP_C"/>
</dbReference>
<dbReference type="PANTHER" id="PTHR37321:SF1">
    <property type="entry name" value="EXPORTED PROTEIN"/>
    <property type="match status" value="1"/>
</dbReference>
<keyword evidence="1" id="KW-0732">Signal</keyword>
<dbReference type="InterPro" id="IPR038410">
    <property type="entry name" value="GxGYxYP_C_sf"/>
</dbReference>
<dbReference type="InterPro" id="IPR048310">
    <property type="entry name" value="GxGYxYP_N_2nd"/>
</dbReference>
<evidence type="ECO:0000259" key="2">
    <source>
        <dbReference type="Pfam" id="PF14323"/>
    </source>
</evidence>
<feature type="chain" id="PRO_5012709808" description="GxGYxY sequence motif-containing protein" evidence="1">
    <location>
        <begin position="20"/>
        <end position="579"/>
    </location>
</feature>
<dbReference type="Proteomes" id="UP000193334">
    <property type="component" value="Chromosome"/>
</dbReference>
<keyword evidence="7" id="KW-1185">Reference proteome</keyword>
<evidence type="ECO:0000313" key="7">
    <source>
        <dbReference type="Proteomes" id="UP000193334"/>
    </source>
</evidence>
<feature type="domain" description="GxGYxYP putative glycoside hydrolase first N-terminal" evidence="3">
    <location>
        <begin position="49"/>
        <end position="126"/>
    </location>
</feature>
<proteinExistence type="predicted"/>
<feature type="signal peptide" evidence="1">
    <location>
        <begin position="1"/>
        <end position="19"/>
    </location>
</feature>
<dbReference type="PANTHER" id="PTHR37321">
    <property type="entry name" value="EXPORTED PROTEIN-RELATED"/>
    <property type="match status" value="1"/>
</dbReference>